<dbReference type="EMBL" id="KK105017">
    <property type="protein sequence ID" value="KIY93134.1"/>
    <property type="molecule type" value="Genomic_DNA"/>
</dbReference>
<organism evidence="8 9">
    <name type="scientific">Monoraphidium neglectum</name>
    <dbReference type="NCBI Taxonomy" id="145388"/>
    <lineage>
        <taxon>Eukaryota</taxon>
        <taxon>Viridiplantae</taxon>
        <taxon>Chlorophyta</taxon>
        <taxon>core chlorophytes</taxon>
        <taxon>Chlorophyceae</taxon>
        <taxon>CS clade</taxon>
        <taxon>Sphaeropleales</taxon>
        <taxon>Selenastraceae</taxon>
        <taxon>Monoraphidium</taxon>
    </lineage>
</organism>
<evidence type="ECO:0000256" key="6">
    <source>
        <dbReference type="ARBA" id="ARBA00023027"/>
    </source>
</evidence>
<comment type="similarity">
    <text evidence="2">Belongs to the FAD-dependent oxidoreductase family.</text>
</comment>
<dbReference type="SUPFAM" id="SSF55424">
    <property type="entry name" value="FAD/NAD-linked reductases, dimerisation (C-terminal) domain"/>
    <property type="match status" value="1"/>
</dbReference>
<reference evidence="8 9" key="1">
    <citation type="journal article" date="2013" name="BMC Genomics">
        <title>Reconstruction of the lipid metabolism for the microalga Monoraphidium neglectum from its genome sequence reveals characteristics suitable for biofuel production.</title>
        <authorList>
            <person name="Bogen C."/>
            <person name="Al-Dilaimi A."/>
            <person name="Albersmeier A."/>
            <person name="Wichmann J."/>
            <person name="Grundmann M."/>
            <person name="Rupp O."/>
            <person name="Lauersen K.J."/>
            <person name="Blifernez-Klassen O."/>
            <person name="Kalinowski J."/>
            <person name="Goesmann A."/>
            <person name="Mussgnug J.H."/>
            <person name="Kruse O."/>
        </authorList>
    </citation>
    <scope>NUCLEOTIDE SEQUENCE [LARGE SCALE GENOMIC DNA]</scope>
    <source>
        <strain evidence="8 9">SAG 48.87</strain>
    </source>
</reference>
<evidence type="ECO:0000313" key="8">
    <source>
        <dbReference type="EMBL" id="KIY93134.1"/>
    </source>
</evidence>
<feature type="non-terminal residue" evidence="8">
    <location>
        <position position="1"/>
    </location>
</feature>
<dbReference type="GO" id="GO:0005737">
    <property type="term" value="C:cytoplasm"/>
    <property type="evidence" value="ECO:0007669"/>
    <property type="project" value="TreeGrafter"/>
</dbReference>
<evidence type="ECO:0000256" key="4">
    <source>
        <dbReference type="ARBA" id="ARBA00022827"/>
    </source>
</evidence>
<dbReference type="STRING" id="145388.A0A0D2LMX5"/>
<dbReference type="KEGG" id="mng:MNEG_14830"/>
<evidence type="ECO:0000256" key="5">
    <source>
        <dbReference type="ARBA" id="ARBA00023002"/>
    </source>
</evidence>
<comment type="cofactor">
    <cofactor evidence="1">
        <name>FAD</name>
        <dbReference type="ChEBI" id="CHEBI:57692"/>
    </cofactor>
</comment>
<keyword evidence="6" id="KW-0520">NAD</keyword>
<dbReference type="PANTHER" id="PTHR43557:SF2">
    <property type="entry name" value="RIESKE DOMAIN-CONTAINING PROTEIN-RELATED"/>
    <property type="match status" value="1"/>
</dbReference>
<protein>
    <recommendedName>
        <fullName evidence="7">Monodehydroascorbate reductase 3-like C-terminal domain-containing protein</fullName>
    </recommendedName>
</protein>
<name>A0A0D2LMX5_9CHLO</name>
<evidence type="ECO:0000256" key="3">
    <source>
        <dbReference type="ARBA" id="ARBA00022630"/>
    </source>
</evidence>
<dbReference type="AlphaFoldDB" id="A0A0D2LMX5"/>
<proteinExistence type="inferred from homology"/>
<dbReference type="InterPro" id="IPR048618">
    <property type="entry name" value="MDHAR3-like_C"/>
</dbReference>
<evidence type="ECO:0000313" key="9">
    <source>
        <dbReference type="Proteomes" id="UP000054498"/>
    </source>
</evidence>
<dbReference type="Gene3D" id="3.30.390.30">
    <property type="match status" value="1"/>
</dbReference>
<dbReference type="InterPro" id="IPR016156">
    <property type="entry name" value="FAD/NAD-linked_Rdtase_dimer_sf"/>
</dbReference>
<dbReference type="Proteomes" id="UP000054498">
    <property type="component" value="Unassembled WGS sequence"/>
</dbReference>
<evidence type="ECO:0000259" key="7">
    <source>
        <dbReference type="Pfam" id="PF21791"/>
    </source>
</evidence>
<feature type="domain" description="Monodehydroascorbate reductase 3-like C-terminal" evidence="7">
    <location>
        <begin position="8"/>
        <end position="97"/>
    </location>
</feature>
<dbReference type="InterPro" id="IPR050446">
    <property type="entry name" value="FAD-oxidoreductase/Apoptosis"/>
</dbReference>
<keyword evidence="5" id="KW-0560">Oxidoreductase</keyword>
<keyword evidence="4" id="KW-0274">FAD</keyword>
<dbReference type="GeneID" id="25732431"/>
<dbReference type="OrthoDB" id="432169at2759"/>
<evidence type="ECO:0000256" key="1">
    <source>
        <dbReference type="ARBA" id="ARBA00001974"/>
    </source>
</evidence>
<keyword evidence="9" id="KW-1185">Reference proteome</keyword>
<evidence type="ECO:0000256" key="2">
    <source>
        <dbReference type="ARBA" id="ARBA00006442"/>
    </source>
</evidence>
<accession>A0A0D2LMX5</accession>
<sequence length="108" mass="11131">DPAPYDYFPFFYSRIFGLSWVFHGLAPPGSKVVPFGLPAALEAAPKGEAAKFGAYWVDAEGRVAGVFLESGSNDENAAAKAVAKARVAAPGDLGEQGAGFLLAAAAKL</sequence>
<dbReference type="PANTHER" id="PTHR43557">
    <property type="entry name" value="APOPTOSIS-INDUCING FACTOR 1"/>
    <property type="match status" value="1"/>
</dbReference>
<dbReference type="RefSeq" id="XP_013892154.1">
    <property type="nucleotide sequence ID" value="XM_014036700.1"/>
</dbReference>
<dbReference type="GO" id="GO:0016651">
    <property type="term" value="F:oxidoreductase activity, acting on NAD(P)H"/>
    <property type="evidence" value="ECO:0007669"/>
    <property type="project" value="TreeGrafter"/>
</dbReference>
<gene>
    <name evidence="8" type="ORF">MNEG_14830</name>
</gene>
<keyword evidence="3" id="KW-0285">Flavoprotein</keyword>
<dbReference type="Pfam" id="PF21791">
    <property type="entry name" value="MDHAR3-like_C"/>
    <property type="match status" value="1"/>
</dbReference>